<gene>
    <name evidence="7" type="ORF">TARUN_2497</name>
</gene>
<evidence type="ECO:0000313" key="8">
    <source>
        <dbReference type="Proteomes" id="UP000266272"/>
    </source>
</evidence>
<sequence>MSQGDHEIGAMAPPTMQEKNQRLKEAAMRNSPSTDRRHGPPQNDNSRLSKALEKASEVDFTNDKEAQEWESKYKERFSKKRNGDQILHTLAKNETKWSDEKIKKFLDWILGRHHELLNPKNKDNYTPFHLAFMYKNDAFIEAVLEKSGLVNISNVLSDTCQYGNSLHVAIKYMCDTRLIELMMKPCANVSEILSNGKTDTLDTPLHLCIKMDLEGGGDELGDGDGDSSDSGSEPDTCKENAKEEKLQEDEIASYVRSYCVRNFSREMIMECLYAPGQERHIEFDLGGLPHPSISEDYLKRLSSHLRFESILKYVALPKLTMEKAISRKNIGRLLPKKGLSDLVDVFDWLHKNGVRKIVKVMVIDDGDPGHADASIEKAVGRFGVEIWDWKRLDLSTEVIQNCSKDVKEISLYSTGNNAVLMGWASEQGLPNIKKFPKGLEDKDRLETYISAFKTSIQTDTINRVKVQHTMDNKSISFASGFKSGEEQFQPLLRSSIDPQDPQPRPVKIAIIDDGVDASLASLDDKIAMGESFCPYPNSTDLVSPYYVPSGKHGTCMAALICKICPHVKLYVARLDERPAVGSGQRQITIKSAADAIRWASSYDVDIISMSWTIETQVIDSPDMKNFRAAVEAAEQKGIIMFCSTSDQGNSTNDNCYPGSFNGPTTIGGATDTGDALAWVNVRKVRFLLPGSNVPFYNNEGRVVSYESGSSVATAAASGLAGLLLFCSWLLKENDSPLKGNQKMEKAFSEIALHGNFPRVQKFFDQRFRDELKRAEKDSGAGLEESGFYDIASITWNDNCRQALSRVMEEIMRQ</sequence>
<dbReference type="GO" id="GO:0006508">
    <property type="term" value="P:proteolysis"/>
    <property type="evidence" value="ECO:0007669"/>
    <property type="project" value="UniProtKB-KW"/>
</dbReference>
<evidence type="ECO:0000256" key="5">
    <source>
        <dbReference type="SAM" id="MobiDB-lite"/>
    </source>
</evidence>
<dbReference type="PROSITE" id="PS51892">
    <property type="entry name" value="SUBTILASE"/>
    <property type="match status" value="1"/>
</dbReference>
<feature type="compositionally biased region" description="Basic and acidic residues" evidence="5">
    <location>
        <begin position="50"/>
        <end position="63"/>
    </location>
</feature>
<evidence type="ECO:0000256" key="2">
    <source>
        <dbReference type="ARBA" id="ARBA00022801"/>
    </source>
</evidence>
<reference evidence="7 8" key="1">
    <citation type="journal article" date="2018" name="PLoS Pathog.">
        <title>Evolution of structural diversity of trichothecenes, a family of toxins produced by plant pathogenic and entomopathogenic fungi.</title>
        <authorList>
            <person name="Proctor R.H."/>
            <person name="McCormick S.P."/>
            <person name="Kim H.S."/>
            <person name="Cardoza R.E."/>
            <person name="Stanley A.M."/>
            <person name="Lindo L."/>
            <person name="Kelly A."/>
            <person name="Brown D.W."/>
            <person name="Lee T."/>
            <person name="Vaughan M.M."/>
            <person name="Alexander N.J."/>
            <person name="Busman M."/>
            <person name="Gutierrez S."/>
        </authorList>
    </citation>
    <scope>NUCLEOTIDE SEQUENCE [LARGE SCALE GENOMIC DNA]</scope>
    <source>
        <strain evidence="7 8">IBT 40837</strain>
    </source>
</reference>
<dbReference type="Proteomes" id="UP000266272">
    <property type="component" value="Unassembled WGS sequence"/>
</dbReference>
<evidence type="ECO:0000313" key="7">
    <source>
        <dbReference type="EMBL" id="RFU79743.1"/>
    </source>
</evidence>
<dbReference type="Gene3D" id="1.25.40.20">
    <property type="entry name" value="Ankyrin repeat-containing domain"/>
    <property type="match status" value="1"/>
</dbReference>
<dbReference type="InterPro" id="IPR036770">
    <property type="entry name" value="Ankyrin_rpt-contain_sf"/>
</dbReference>
<dbReference type="InterPro" id="IPR036852">
    <property type="entry name" value="Peptidase_S8/S53_dom_sf"/>
</dbReference>
<dbReference type="Pfam" id="PF00082">
    <property type="entry name" value="Peptidase_S8"/>
    <property type="match status" value="1"/>
</dbReference>
<dbReference type="OrthoDB" id="4899976at2759"/>
<feature type="region of interest" description="Disordered" evidence="5">
    <location>
        <begin position="1"/>
        <end position="63"/>
    </location>
</feature>
<keyword evidence="3 4" id="KW-0720">Serine protease</keyword>
<dbReference type="InterPro" id="IPR015500">
    <property type="entry name" value="Peptidase_S8_subtilisin-rel"/>
</dbReference>
<feature type="active site" description="Charge relay system" evidence="4">
    <location>
        <position position="512"/>
    </location>
</feature>
<accession>A0A395NUT0</accession>
<dbReference type="STRING" id="490622.A0A395NUT0"/>
<dbReference type="EMBL" id="PXOA01000141">
    <property type="protein sequence ID" value="RFU79743.1"/>
    <property type="molecule type" value="Genomic_DNA"/>
</dbReference>
<dbReference type="InterPro" id="IPR000209">
    <property type="entry name" value="Peptidase_S8/S53_dom"/>
</dbReference>
<evidence type="ECO:0000256" key="1">
    <source>
        <dbReference type="ARBA" id="ARBA00022670"/>
    </source>
</evidence>
<name>A0A395NUT0_TRIAR</name>
<keyword evidence="2 4" id="KW-0378">Hydrolase</keyword>
<dbReference type="Gene3D" id="3.40.50.200">
    <property type="entry name" value="Peptidase S8/S53 domain"/>
    <property type="match status" value="1"/>
</dbReference>
<feature type="region of interest" description="Disordered" evidence="5">
    <location>
        <begin position="219"/>
        <end position="244"/>
    </location>
</feature>
<dbReference type="CDD" id="cd07491">
    <property type="entry name" value="Peptidases_S8_7"/>
    <property type="match status" value="1"/>
</dbReference>
<evidence type="ECO:0000259" key="6">
    <source>
        <dbReference type="Pfam" id="PF00082"/>
    </source>
</evidence>
<dbReference type="PRINTS" id="PR00723">
    <property type="entry name" value="SUBTILISIN"/>
</dbReference>
<feature type="active site" description="Charge relay system" evidence="4">
    <location>
        <position position="710"/>
    </location>
</feature>
<dbReference type="AlphaFoldDB" id="A0A395NUT0"/>
<feature type="compositionally biased region" description="Basic and acidic residues" evidence="5">
    <location>
        <begin position="235"/>
        <end position="244"/>
    </location>
</feature>
<proteinExistence type="inferred from homology"/>
<organism evidence="7 8">
    <name type="scientific">Trichoderma arundinaceum</name>
    <dbReference type="NCBI Taxonomy" id="490622"/>
    <lineage>
        <taxon>Eukaryota</taxon>
        <taxon>Fungi</taxon>
        <taxon>Dikarya</taxon>
        <taxon>Ascomycota</taxon>
        <taxon>Pezizomycotina</taxon>
        <taxon>Sordariomycetes</taxon>
        <taxon>Hypocreomycetidae</taxon>
        <taxon>Hypocreales</taxon>
        <taxon>Hypocreaceae</taxon>
        <taxon>Trichoderma</taxon>
    </lineage>
</organism>
<dbReference type="GO" id="GO:0004252">
    <property type="term" value="F:serine-type endopeptidase activity"/>
    <property type="evidence" value="ECO:0007669"/>
    <property type="project" value="UniProtKB-UniRule"/>
</dbReference>
<keyword evidence="8" id="KW-1185">Reference proteome</keyword>
<protein>
    <submittedName>
        <fullName evidence="7">Intracellular serine protease</fullName>
    </submittedName>
</protein>
<evidence type="ECO:0000256" key="4">
    <source>
        <dbReference type="PROSITE-ProRule" id="PRU01240"/>
    </source>
</evidence>
<keyword evidence="1 4" id="KW-0645">Protease</keyword>
<dbReference type="SUPFAM" id="SSF52743">
    <property type="entry name" value="Subtilisin-like"/>
    <property type="match status" value="1"/>
</dbReference>
<feature type="domain" description="Peptidase S8/S53" evidence="6">
    <location>
        <begin position="506"/>
        <end position="724"/>
    </location>
</feature>
<comment type="similarity">
    <text evidence="4">Belongs to the peptidase S8 family.</text>
</comment>
<evidence type="ECO:0000256" key="3">
    <source>
        <dbReference type="ARBA" id="ARBA00022825"/>
    </source>
</evidence>
<dbReference type="SUPFAM" id="SSF48403">
    <property type="entry name" value="Ankyrin repeat"/>
    <property type="match status" value="1"/>
</dbReference>
<comment type="caution">
    <text evidence="7">The sequence shown here is derived from an EMBL/GenBank/DDBJ whole genome shotgun (WGS) entry which is preliminary data.</text>
</comment>
<feature type="active site" description="Charge relay system" evidence="4">
    <location>
        <position position="552"/>
    </location>
</feature>